<dbReference type="PANTHER" id="PTHR43118:SF1">
    <property type="entry name" value="RHAMNOGALACTURONAN LYASE (EUROFUNG)"/>
    <property type="match status" value="1"/>
</dbReference>
<dbReference type="OrthoDB" id="9816589at2"/>
<sequence>MNTVSRDAVLLRKLDIRQAGVRCKMLLGDINGDGRMEIVMVQADGGIDDRYVPHQVQCMTAYDLDGGLLWQVGTPDPDAGRPGSDYPAQICDIDGDGICEIVCVMNKRFRVLDGATGEEKRSWELPGEEAHDCIVVANLTGGSHAGDVILKDRYKKLWAMDRDFRLLWTHDGNPGHFPWVFDLDGDGRDEVMAGYDLLDHDGTMLWSCQELEDHADCIWVGDVDGQDGREEIVVGGSVTVMYDREGRELWRYEGSIESQHVALGKFRSDLPGLQVAGLDRMERGDTTGVLTESGKDALFLLDAQGREIWKEDRKTSGWLTIIETLRNWDGGPLDYILAYRRGGGVLPTLYDGYMRESTVFPVDGYAAHADLTGSGREQVLIYTDEAVSVFGSEAVELTAANPGVPLPQPKRLYSSTLYPGGEYLWKGEPAE</sequence>
<protein>
    <submittedName>
        <fullName evidence="1">Uncharacterized protein</fullName>
    </submittedName>
</protein>
<dbReference type="InterPro" id="IPR034641">
    <property type="entry name" value="RGL11"/>
</dbReference>
<dbReference type="Proteomes" id="UP000249522">
    <property type="component" value="Unassembled WGS sequence"/>
</dbReference>
<gene>
    <name evidence="1" type="ORF">DNH61_18800</name>
</gene>
<proteinExistence type="predicted"/>
<dbReference type="SUPFAM" id="SSF69318">
    <property type="entry name" value="Integrin alpha N-terminal domain"/>
    <property type="match status" value="1"/>
</dbReference>
<dbReference type="PANTHER" id="PTHR43118">
    <property type="entry name" value="RHAMNOGALACTURONAN LYASE (EUROFUNG)"/>
    <property type="match status" value="1"/>
</dbReference>
<dbReference type="InterPro" id="IPR015943">
    <property type="entry name" value="WD40/YVTN_repeat-like_dom_sf"/>
</dbReference>
<dbReference type="AlphaFoldDB" id="A0A2W1LHS8"/>
<reference evidence="1 2" key="1">
    <citation type="submission" date="2018-06" db="EMBL/GenBank/DDBJ databases">
        <title>Paenibacillus imtechensis sp. nov.</title>
        <authorList>
            <person name="Pinnaka A.K."/>
            <person name="Singh H."/>
            <person name="Kaur M."/>
        </authorList>
    </citation>
    <scope>NUCLEOTIDE SEQUENCE [LARGE SCALE GENOMIC DNA]</scope>
    <source>
        <strain evidence="1 2">SMB1</strain>
    </source>
</reference>
<dbReference type="Gene3D" id="2.130.10.10">
    <property type="entry name" value="YVTN repeat-like/Quinoprotein amine dehydrogenase"/>
    <property type="match status" value="1"/>
</dbReference>
<accession>A0A2W1LHS8</accession>
<comment type="caution">
    <text evidence="1">The sequence shown here is derived from an EMBL/GenBank/DDBJ whole genome shotgun (WGS) entry which is preliminary data.</text>
</comment>
<dbReference type="EMBL" id="QKRB01000053">
    <property type="protein sequence ID" value="PZD94515.1"/>
    <property type="molecule type" value="Genomic_DNA"/>
</dbReference>
<dbReference type="InterPro" id="IPR028994">
    <property type="entry name" value="Integrin_alpha_N"/>
</dbReference>
<evidence type="ECO:0000313" key="2">
    <source>
        <dbReference type="Proteomes" id="UP000249522"/>
    </source>
</evidence>
<evidence type="ECO:0000313" key="1">
    <source>
        <dbReference type="EMBL" id="PZD94515.1"/>
    </source>
</evidence>
<organism evidence="1 2">
    <name type="scientific">Paenibacillus sambharensis</name>
    <dbReference type="NCBI Taxonomy" id="1803190"/>
    <lineage>
        <taxon>Bacteria</taxon>
        <taxon>Bacillati</taxon>
        <taxon>Bacillota</taxon>
        <taxon>Bacilli</taxon>
        <taxon>Bacillales</taxon>
        <taxon>Paenibacillaceae</taxon>
        <taxon>Paenibacillus</taxon>
    </lineage>
</organism>
<keyword evidence="2" id="KW-1185">Reference proteome</keyword>
<name>A0A2W1LHS8_9BACL</name>